<evidence type="ECO:0008006" key="5">
    <source>
        <dbReference type="Google" id="ProtNLM"/>
    </source>
</evidence>
<feature type="transmembrane region" description="Helical" evidence="2">
    <location>
        <begin position="188"/>
        <end position="208"/>
    </location>
</feature>
<feature type="transmembrane region" description="Helical" evidence="2">
    <location>
        <begin position="120"/>
        <end position="141"/>
    </location>
</feature>
<name>A0ABW0BFV4_9ACTN</name>
<keyword evidence="4" id="KW-1185">Reference proteome</keyword>
<feature type="transmembrane region" description="Helical" evidence="2">
    <location>
        <begin position="215"/>
        <end position="232"/>
    </location>
</feature>
<feature type="transmembrane region" description="Helical" evidence="2">
    <location>
        <begin position="238"/>
        <end position="254"/>
    </location>
</feature>
<protein>
    <recommendedName>
        <fullName evidence="5">Glycosyltransferase RgtA/B/C/D-like domain-containing protein</fullName>
    </recommendedName>
</protein>
<dbReference type="RefSeq" id="WP_378587991.1">
    <property type="nucleotide sequence ID" value="NZ_JBHSKD010000004.1"/>
</dbReference>
<keyword evidence="2" id="KW-0812">Transmembrane</keyword>
<gene>
    <name evidence="3" type="ORF">ACFPGP_05590</name>
</gene>
<evidence type="ECO:0000313" key="4">
    <source>
        <dbReference type="Proteomes" id="UP001596087"/>
    </source>
</evidence>
<feature type="transmembrane region" description="Helical" evidence="2">
    <location>
        <begin position="37"/>
        <end position="59"/>
    </location>
</feature>
<dbReference type="EMBL" id="JBHSKD010000004">
    <property type="protein sequence ID" value="MFC5176136.1"/>
    <property type="molecule type" value="Genomic_DNA"/>
</dbReference>
<keyword evidence="2" id="KW-0472">Membrane</keyword>
<organism evidence="3 4">
    <name type="scientific">Nocardioides taihuensis</name>
    <dbReference type="NCBI Taxonomy" id="1835606"/>
    <lineage>
        <taxon>Bacteria</taxon>
        <taxon>Bacillati</taxon>
        <taxon>Actinomycetota</taxon>
        <taxon>Actinomycetes</taxon>
        <taxon>Propionibacteriales</taxon>
        <taxon>Nocardioidaceae</taxon>
        <taxon>Nocardioides</taxon>
    </lineage>
</organism>
<feature type="transmembrane region" description="Helical" evidence="2">
    <location>
        <begin position="353"/>
        <end position="371"/>
    </location>
</feature>
<dbReference type="Proteomes" id="UP001596087">
    <property type="component" value="Unassembled WGS sequence"/>
</dbReference>
<keyword evidence="2" id="KW-1133">Transmembrane helix</keyword>
<comment type="caution">
    <text evidence="3">The sequence shown here is derived from an EMBL/GenBank/DDBJ whole genome shotgun (WGS) entry which is preliminary data.</text>
</comment>
<sequence length="542" mass="54420">MAGAVDLDSRPVADAAGPGGLVPGGPSKPGAGGARRASAATVGLVLALATLSVLARLPFVVRPLSPDEGGFLMVAAQWGPGASLYGNYWVDRPPLLITLFSLAHHLGGLADQGSGVGGAVALRLVGAACVGTSVLLAAALARAVVRLDRGAGHVSARLSRFVVVGAAATAATFLVSPMFGAGEVDGEILAVPFVLAGLTAAFRAYASVRSAGRSGAGSAAWWATAGVLAVAAGGVKQNMLEVFVVVGVLLVATSRRSPRAAIGAAAAFGAGVVAGAAALLGWAAWHGTPPAGIWDAVVTFRFQAAAVIAHGAPGTARARGLGVAGAFVTTGALGVVVAAFVPGRRGRSAGRPGALLAATAAVLVWEGIGVVGGGSYWLHYLIGTVPGLVLAAVTVALRGRRRALGAVVAYAAVVSTVAVTTTAFAAAGAPSASTTVEHYLATHARAGDTGVVGFGDPALLEAAHLPSPYPQLWSLPVRVRDPHLSDLNALLEGPRRPTWIVVDGDSLASWGIDASLAQPVLEREYRQVRTVDDWHVYHVRPS</sequence>
<feature type="transmembrane region" description="Helical" evidence="2">
    <location>
        <begin position="377"/>
        <end position="397"/>
    </location>
</feature>
<feature type="transmembrane region" description="Helical" evidence="2">
    <location>
        <begin position="161"/>
        <end position="182"/>
    </location>
</feature>
<accession>A0ABW0BFV4</accession>
<evidence type="ECO:0000313" key="3">
    <source>
        <dbReference type="EMBL" id="MFC5176136.1"/>
    </source>
</evidence>
<reference evidence="4" key="1">
    <citation type="journal article" date="2019" name="Int. J. Syst. Evol. Microbiol.">
        <title>The Global Catalogue of Microorganisms (GCM) 10K type strain sequencing project: providing services to taxonomists for standard genome sequencing and annotation.</title>
        <authorList>
            <consortium name="The Broad Institute Genomics Platform"/>
            <consortium name="The Broad Institute Genome Sequencing Center for Infectious Disease"/>
            <person name="Wu L."/>
            <person name="Ma J."/>
        </authorList>
    </citation>
    <scope>NUCLEOTIDE SEQUENCE [LARGE SCALE GENOMIC DNA]</scope>
    <source>
        <strain evidence="4">DFY41</strain>
    </source>
</reference>
<evidence type="ECO:0000256" key="2">
    <source>
        <dbReference type="SAM" id="Phobius"/>
    </source>
</evidence>
<proteinExistence type="predicted"/>
<feature type="transmembrane region" description="Helical" evidence="2">
    <location>
        <begin position="261"/>
        <end position="285"/>
    </location>
</feature>
<feature type="region of interest" description="Disordered" evidence="1">
    <location>
        <begin position="1"/>
        <end position="34"/>
    </location>
</feature>
<feature type="transmembrane region" description="Helical" evidence="2">
    <location>
        <begin position="404"/>
        <end position="427"/>
    </location>
</feature>
<feature type="transmembrane region" description="Helical" evidence="2">
    <location>
        <begin position="321"/>
        <end position="341"/>
    </location>
</feature>
<feature type="compositionally biased region" description="Low complexity" evidence="1">
    <location>
        <begin position="24"/>
        <end position="34"/>
    </location>
</feature>
<evidence type="ECO:0000256" key="1">
    <source>
        <dbReference type="SAM" id="MobiDB-lite"/>
    </source>
</evidence>